<dbReference type="PANTHER" id="PTHR36842">
    <property type="entry name" value="PROTEIN TOLB HOMOLOG"/>
    <property type="match status" value="1"/>
</dbReference>
<dbReference type="InterPro" id="IPR011042">
    <property type="entry name" value="6-blade_b-propeller_TolB-like"/>
</dbReference>
<comment type="similarity">
    <text evidence="1">Belongs to the TolB family.</text>
</comment>
<evidence type="ECO:0000256" key="1">
    <source>
        <dbReference type="ARBA" id="ARBA00009820"/>
    </source>
</evidence>
<keyword evidence="3" id="KW-1185">Reference proteome</keyword>
<gene>
    <name evidence="2" type="ORF">Poly30_02440</name>
</gene>
<organism evidence="2 3">
    <name type="scientific">Saltatorellus ferox</name>
    <dbReference type="NCBI Taxonomy" id="2528018"/>
    <lineage>
        <taxon>Bacteria</taxon>
        <taxon>Pseudomonadati</taxon>
        <taxon>Planctomycetota</taxon>
        <taxon>Planctomycetia</taxon>
        <taxon>Planctomycetia incertae sedis</taxon>
        <taxon>Saltatorellus</taxon>
    </lineage>
</organism>
<dbReference type="InterPro" id="IPR011659">
    <property type="entry name" value="WD40"/>
</dbReference>
<dbReference type="AlphaFoldDB" id="A0A518EL32"/>
<reference evidence="2 3" key="1">
    <citation type="submission" date="2019-02" db="EMBL/GenBank/DDBJ databases">
        <title>Deep-cultivation of Planctomycetes and their phenomic and genomic characterization uncovers novel biology.</title>
        <authorList>
            <person name="Wiegand S."/>
            <person name="Jogler M."/>
            <person name="Boedeker C."/>
            <person name="Pinto D."/>
            <person name="Vollmers J."/>
            <person name="Rivas-Marin E."/>
            <person name="Kohn T."/>
            <person name="Peeters S.H."/>
            <person name="Heuer A."/>
            <person name="Rast P."/>
            <person name="Oberbeckmann S."/>
            <person name="Bunk B."/>
            <person name="Jeske O."/>
            <person name="Meyerdierks A."/>
            <person name="Storesund J.E."/>
            <person name="Kallscheuer N."/>
            <person name="Luecker S."/>
            <person name="Lage O.M."/>
            <person name="Pohl T."/>
            <person name="Merkel B.J."/>
            <person name="Hornburger P."/>
            <person name="Mueller R.-W."/>
            <person name="Bruemmer F."/>
            <person name="Labrenz M."/>
            <person name="Spormann A.M."/>
            <person name="Op den Camp H."/>
            <person name="Overmann J."/>
            <person name="Amann R."/>
            <person name="Jetten M.S.M."/>
            <person name="Mascher T."/>
            <person name="Medema M.H."/>
            <person name="Devos D.P."/>
            <person name="Kaster A.-K."/>
            <person name="Ovreas L."/>
            <person name="Rohde M."/>
            <person name="Galperin M.Y."/>
            <person name="Jogler C."/>
        </authorList>
    </citation>
    <scope>NUCLEOTIDE SEQUENCE [LARGE SCALE GENOMIC DNA]</scope>
    <source>
        <strain evidence="2 3">Poly30</strain>
    </source>
</reference>
<evidence type="ECO:0000313" key="2">
    <source>
        <dbReference type="EMBL" id="QDV04751.1"/>
    </source>
</evidence>
<name>A0A518EL32_9BACT</name>
<dbReference type="SUPFAM" id="SSF69304">
    <property type="entry name" value="Tricorn protease N-terminal domain"/>
    <property type="match status" value="1"/>
</dbReference>
<dbReference type="PANTHER" id="PTHR36842:SF1">
    <property type="entry name" value="PROTEIN TOLB"/>
    <property type="match status" value="1"/>
</dbReference>
<sequence length="379" mass="41862">MRYLIPRILLASAAALSPSCSSDSDVPYDPSPTPFTFYYCSNRTGNFEIYLSTDGVSEQLTNDPLVDSWWPRASPDSSTLLFYRSDVADRPPTGSGNNNYGFASLWMLARGTGQLTERIAEGANGWSTQGVADWSPDGTQIVMAAQSMPDGNRWHIFVTDALGANATRISTRTSFYLDPSWSPDGTKIVCSAFPDGYNGIDVTNLEIHTMDADGSNELRLTTDSFRDHDPYWSPDGTEIAFETDIDPTFNGVGRWALRGVTANGVTVRTILEDGQINTLPQWSYNGDVLYFHRFVFGAPTAFRIARVNRDGTGLAYLTAGGSYDDSDFAHTNFMYLRSGGIATQEDWFHFEFPDAVSGGSPYREPGYFANEPTRRSRGR</sequence>
<dbReference type="OrthoDB" id="269409at2"/>
<dbReference type="Pfam" id="PF07676">
    <property type="entry name" value="PD40"/>
    <property type="match status" value="3"/>
</dbReference>
<evidence type="ECO:0000313" key="3">
    <source>
        <dbReference type="Proteomes" id="UP000320390"/>
    </source>
</evidence>
<proteinExistence type="inferred from homology"/>
<dbReference type="RefSeq" id="WP_145194196.1">
    <property type="nucleotide sequence ID" value="NZ_CP036434.1"/>
</dbReference>
<dbReference type="Proteomes" id="UP000320390">
    <property type="component" value="Chromosome"/>
</dbReference>
<dbReference type="EMBL" id="CP036434">
    <property type="protein sequence ID" value="QDV04751.1"/>
    <property type="molecule type" value="Genomic_DNA"/>
</dbReference>
<accession>A0A518EL32</accession>
<protein>
    <submittedName>
        <fullName evidence="2">Translocation protein TolB</fullName>
    </submittedName>
</protein>
<dbReference type="Gene3D" id="2.120.10.30">
    <property type="entry name" value="TolB, C-terminal domain"/>
    <property type="match status" value="1"/>
</dbReference>